<evidence type="ECO:0000313" key="1">
    <source>
        <dbReference type="EMBL" id="WPF89602.1"/>
    </source>
</evidence>
<organism evidence="1">
    <name type="scientific">Cyanobacterium aponinum AL20115</name>
    <dbReference type="NCBI Taxonomy" id="3090662"/>
    <lineage>
        <taxon>Bacteria</taxon>
        <taxon>Bacillati</taxon>
        <taxon>Cyanobacteriota</taxon>
        <taxon>Cyanophyceae</taxon>
        <taxon>Oscillatoriophycideae</taxon>
        <taxon>Chroococcales</taxon>
        <taxon>Geminocystaceae</taxon>
        <taxon>Cyanobacterium</taxon>
    </lineage>
</organism>
<accession>A0AAF1C2E1</accession>
<reference evidence="1" key="1">
    <citation type="submission" date="2023-11" db="EMBL/GenBank/DDBJ databases">
        <title>Genome sequence of Cyanobacterium aponinum BCRC AL20115.</title>
        <authorList>
            <person name="Chang H.-Y."/>
            <person name="Lin K.-M."/>
            <person name="Hsueh H.-T."/>
            <person name="Chu H.-A."/>
            <person name="Kuo C.-H."/>
        </authorList>
    </citation>
    <scope>NUCLEOTIDE SEQUENCE</scope>
    <source>
        <strain evidence="1">AL20115</strain>
    </source>
</reference>
<protein>
    <submittedName>
        <fullName evidence="1">Uncharacterized protein</fullName>
    </submittedName>
</protein>
<dbReference type="AlphaFoldDB" id="A0AAF1C2E1"/>
<dbReference type="EMBL" id="CP138348">
    <property type="protein sequence ID" value="WPF89602.1"/>
    <property type="molecule type" value="Genomic_DNA"/>
</dbReference>
<name>A0AAF1C2E1_9CHRO</name>
<sequence>MTTHFISTEIALPANPLILKQEIEQTLNRQGKPLRWAITSVDEIEKKVKVEAIITR</sequence>
<dbReference type="RefSeq" id="WP_320001975.1">
    <property type="nucleotide sequence ID" value="NZ_CP138348.1"/>
</dbReference>
<proteinExistence type="predicted"/>
<gene>
    <name evidence="1" type="ORF">SAY89_04855</name>
</gene>